<dbReference type="InterPro" id="IPR007842">
    <property type="entry name" value="HEPN_dom"/>
</dbReference>
<comment type="similarity">
    <text evidence="1">Belongs to the UPF0332 family.</text>
</comment>
<evidence type="ECO:0000256" key="1">
    <source>
        <dbReference type="ARBA" id="ARBA00038248"/>
    </source>
</evidence>
<gene>
    <name evidence="4" type="ORF">OdinLCB4_002890</name>
</gene>
<dbReference type="SUPFAM" id="SSF81593">
    <property type="entry name" value="Nucleotidyltransferase substrate binding subunit/domain"/>
    <property type="match status" value="1"/>
</dbReference>
<feature type="domain" description="HEPN" evidence="3">
    <location>
        <begin position="13"/>
        <end position="126"/>
    </location>
</feature>
<accession>A0AAF0D3A2</accession>
<feature type="coiled-coil region" evidence="2">
    <location>
        <begin position="1"/>
        <end position="35"/>
    </location>
</feature>
<reference evidence="4" key="2">
    <citation type="journal article" date="2022" name="Nat. Microbiol.">
        <title>A closed Candidatus Odinarchaeum chromosome exposes Asgard archaeal viruses.</title>
        <authorList>
            <person name="Tamarit D."/>
            <person name="Caceres E.F."/>
            <person name="Krupovic M."/>
            <person name="Nijland R."/>
            <person name="Eme L."/>
            <person name="Robinson N.P."/>
            <person name="Ettema T.J.G."/>
        </authorList>
    </citation>
    <scope>NUCLEOTIDE SEQUENCE</scope>
    <source>
        <strain evidence="4">LCB_4</strain>
    </source>
</reference>
<dbReference type="PANTHER" id="PTHR36565">
    <property type="entry name" value="UPF0332 PROTEIN TM_1000"/>
    <property type="match status" value="1"/>
</dbReference>
<dbReference type="PANTHER" id="PTHR36565:SF1">
    <property type="entry name" value="UPF0332 PROTEIN TM_1000"/>
    <property type="match status" value="1"/>
</dbReference>
<organism evidence="4 5">
    <name type="scientific">Odinarchaeota yellowstonii (strain LCB_4)</name>
    <dbReference type="NCBI Taxonomy" id="1841599"/>
    <lineage>
        <taxon>Archaea</taxon>
        <taxon>Promethearchaeati</taxon>
        <taxon>Candidatus Odinarchaeota</taxon>
        <taxon>Candidatus Odinarchaeia</taxon>
        <taxon>Candidatus Odinarchaeales</taxon>
        <taxon>Candidatus Odinarchaeaceae</taxon>
        <taxon>Candidatus Odinarchaeum</taxon>
    </lineage>
</organism>
<dbReference type="Pfam" id="PF05168">
    <property type="entry name" value="HEPN"/>
    <property type="match status" value="1"/>
</dbReference>
<dbReference type="Gene3D" id="1.20.120.330">
    <property type="entry name" value="Nucleotidyltransferases domain 2"/>
    <property type="match status" value="1"/>
</dbReference>
<dbReference type="InterPro" id="IPR052226">
    <property type="entry name" value="UPF0332_toxin"/>
</dbReference>
<dbReference type="AlphaFoldDB" id="A0AAF0D3A2"/>
<dbReference type="KEGG" id="oyw:OdinLCB4_002890"/>
<proteinExistence type="inferred from homology"/>
<evidence type="ECO:0000313" key="4">
    <source>
        <dbReference type="EMBL" id="WEU40876.1"/>
    </source>
</evidence>
<reference evidence="4" key="1">
    <citation type="journal article" date="2017" name="Nature">
        <title>Asgard archaea illuminate the origin of eukaryotic cellular complexity.</title>
        <authorList>
            <person name="Zaremba-Niedzwiedzka K."/>
            <person name="Caceres E.F."/>
            <person name="Saw J.H."/>
            <person name="Backstrom D."/>
            <person name="Juzokaite L."/>
            <person name="Vancaester E."/>
            <person name="Seitz K.W."/>
            <person name="Anantharaman K."/>
            <person name="Starnawski P."/>
            <person name="Kjeldsen K.U."/>
            <person name="Scott M.B."/>
            <person name="Nunoura T."/>
            <person name="Banfield J.F."/>
            <person name="Schramm A."/>
            <person name="Baker B.J."/>
            <person name="Spang A."/>
            <person name="Ettema T.J.G."/>
        </authorList>
    </citation>
    <scope>NUCLEOTIDE SEQUENCE</scope>
    <source>
        <strain evidence="4">LCB_4</strain>
    </source>
</reference>
<sequence>MEKKRNLIEIAFKLLEKAEKKIESSKLLLDHELIEDSISRAYYAAFLAAKAALLILGEEPKTHQRTLILFGLKLVKKGLLPEILGRYLSDLLEKRQAADYAAITYLSKDDGSELIMKSEKIIQEIKAFLTSSLKKSKSLV</sequence>
<evidence type="ECO:0000313" key="5">
    <source>
        <dbReference type="Proteomes" id="UP000186851"/>
    </source>
</evidence>
<keyword evidence="2" id="KW-0175">Coiled coil</keyword>
<dbReference type="Proteomes" id="UP000186851">
    <property type="component" value="Chromosome"/>
</dbReference>
<dbReference type="EMBL" id="CP091871">
    <property type="protein sequence ID" value="WEU40876.1"/>
    <property type="molecule type" value="Genomic_DNA"/>
</dbReference>
<name>A0AAF0D3A2_ODILC</name>
<evidence type="ECO:0000259" key="3">
    <source>
        <dbReference type="Pfam" id="PF05168"/>
    </source>
</evidence>
<evidence type="ECO:0000256" key="2">
    <source>
        <dbReference type="SAM" id="Coils"/>
    </source>
</evidence>
<protein>
    <submittedName>
        <fullName evidence="4">HEPN domain-containing protein</fullName>
    </submittedName>
</protein>